<dbReference type="GO" id="GO:0005524">
    <property type="term" value="F:ATP binding"/>
    <property type="evidence" value="ECO:0007669"/>
    <property type="project" value="UniProtKB-UniRule"/>
</dbReference>
<feature type="region of interest" description="Disordered" evidence="12">
    <location>
        <begin position="1"/>
        <end position="80"/>
    </location>
</feature>
<dbReference type="PRINTS" id="PR01657">
    <property type="entry name" value="MCMFAMILY"/>
</dbReference>
<dbReference type="EC" id="3.6.4.12" evidence="11"/>
<dbReference type="FunFam" id="3.40.50.300:FF:000217">
    <property type="entry name" value="DNA helicase"/>
    <property type="match status" value="1"/>
</dbReference>
<dbReference type="eggNOG" id="KOG0478">
    <property type="taxonomic scope" value="Eukaryota"/>
</dbReference>
<proteinExistence type="inferred from homology"/>
<dbReference type="Pfam" id="PF17207">
    <property type="entry name" value="MCM_OB"/>
    <property type="match status" value="1"/>
</dbReference>
<dbReference type="GO" id="GO:0097373">
    <property type="term" value="C:MCM core complex"/>
    <property type="evidence" value="ECO:0007669"/>
    <property type="project" value="UniProtKB-ARBA"/>
</dbReference>
<evidence type="ECO:0000256" key="10">
    <source>
        <dbReference type="RuleBase" id="RU004070"/>
    </source>
</evidence>
<dbReference type="GO" id="GO:0005656">
    <property type="term" value="C:nuclear pre-replicative complex"/>
    <property type="evidence" value="ECO:0007669"/>
    <property type="project" value="UniProtKB-ARBA"/>
</dbReference>
<comment type="subunit">
    <text evidence="11">Component of the MCM2-7 complex.</text>
</comment>
<dbReference type="GO" id="GO:0031261">
    <property type="term" value="C:DNA replication preinitiation complex"/>
    <property type="evidence" value="ECO:0007669"/>
    <property type="project" value="UniProtKB-ARBA"/>
</dbReference>
<dbReference type="GO" id="GO:0003697">
    <property type="term" value="F:single-stranded DNA binding"/>
    <property type="evidence" value="ECO:0007669"/>
    <property type="project" value="TreeGrafter"/>
</dbReference>
<dbReference type="Gene3D" id="2.40.50.140">
    <property type="entry name" value="Nucleic acid-binding proteins"/>
    <property type="match status" value="1"/>
</dbReference>
<dbReference type="GO" id="GO:0000727">
    <property type="term" value="P:double-strand break repair via break-induced replication"/>
    <property type="evidence" value="ECO:0007669"/>
    <property type="project" value="TreeGrafter"/>
</dbReference>
<dbReference type="InterPro" id="IPR033762">
    <property type="entry name" value="MCM_OB"/>
</dbReference>
<comment type="subcellular location">
    <subcellularLocation>
        <location evidence="1">Nucleus</location>
    </subcellularLocation>
</comment>
<dbReference type="AlphaFoldDB" id="A0A0L0T0V6"/>
<evidence type="ECO:0000256" key="4">
    <source>
        <dbReference type="ARBA" id="ARBA00022741"/>
    </source>
</evidence>
<dbReference type="GO" id="GO:0006279">
    <property type="term" value="P:premeiotic DNA replication"/>
    <property type="evidence" value="ECO:0007669"/>
    <property type="project" value="UniProtKB-ARBA"/>
</dbReference>
<evidence type="ECO:0000256" key="5">
    <source>
        <dbReference type="ARBA" id="ARBA00022801"/>
    </source>
</evidence>
<keyword evidence="6 11" id="KW-0347">Helicase</keyword>
<dbReference type="SUPFAM" id="SSF52540">
    <property type="entry name" value="P-loop containing nucleoside triphosphate hydrolases"/>
    <property type="match status" value="1"/>
</dbReference>
<comment type="catalytic activity">
    <reaction evidence="11">
        <text>ATP + H2O = ADP + phosphate + H(+)</text>
        <dbReference type="Rhea" id="RHEA:13065"/>
        <dbReference type="ChEBI" id="CHEBI:15377"/>
        <dbReference type="ChEBI" id="CHEBI:15378"/>
        <dbReference type="ChEBI" id="CHEBI:30616"/>
        <dbReference type="ChEBI" id="CHEBI:43474"/>
        <dbReference type="ChEBI" id="CHEBI:456216"/>
        <dbReference type="EC" id="3.6.4.12"/>
    </reaction>
</comment>
<gene>
    <name evidence="14" type="ORF">AMAG_13077</name>
</gene>
<keyword evidence="5 11" id="KW-0378">Hydrolase</keyword>
<evidence type="ECO:0000256" key="3">
    <source>
        <dbReference type="ARBA" id="ARBA00022705"/>
    </source>
</evidence>
<keyword evidence="9 11" id="KW-0539">Nucleus</keyword>
<dbReference type="InterPro" id="IPR031327">
    <property type="entry name" value="MCM"/>
</dbReference>
<dbReference type="STRING" id="578462.A0A0L0T0V6"/>
<dbReference type="SMART" id="SM00350">
    <property type="entry name" value="MCM"/>
    <property type="match status" value="1"/>
</dbReference>
<dbReference type="CDD" id="cd17755">
    <property type="entry name" value="MCM4"/>
    <property type="match status" value="1"/>
</dbReference>
<dbReference type="PROSITE" id="PS50051">
    <property type="entry name" value="MCM_2"/>
    <property type="match status" value="1"/>
</dbReference>
<dbReference type="PANTHER" id="PTHR11630:SF66">
    <property type="entry name" value="DNA REPLICATION LICENSING FACTOR MCM4"/>
    <property type="match status" value="1"/>
</dbReference>
<feature type="compositionally biased region" description="Low complexity" evidence="12">
    <location>
        <begin position="57"/>
        <end position="71"/>
    </location>
</feature>
<evidence type="ECO:0000313" key="14">
    <source>
        <dbReference type="EMBL" id="KNE68423.1"/>
    </source>
</evidence>
<evidence type="ECO:0000259" key="13">
    <source>
        <dbReference type="PROSITE" id="PS50051"/>
    </source>
</evidence>
<dbReference type="Gene3D" id="3.30.1640.10">
    <property type="entry name" value="mini-chromosome maintenance (MCM) complex, chain A, domain 1"/>
    <property type="match status" value="1"/>
</dbReference>
<comment type="similarity">
    <text evidence="2 10">Belongs to the MCM family.</text>
</comment>
<evidence type="ECO:0000256" key="6">
    <source>
        <dbReference type="ARBA" id="ARBA00022806"/>
    </source>
</evidence>
<dbReference type="OrthoDB" id="10251574at2759"/>
<dbReference type="GO" id="GO:0006271">
    <property type="term" value="P:DNA strand elongation involved in DNA replication"/>
    <property type="evidence" value="ECO:0007669"/>
    <property type="project" value="TreeGrafter"/>
</dbReference>
<keyword evidence="3 11" id="KW-0235">DNA replication</keyword>
<evidence type="ECO:0000256" key="11">
    <source>
        <dbReference type="RuleBase" id="RU368062"/>
    </source>
</evidence>
<dbReference type="InterPro" id="IPR001208">
    <property type="entry name" value="MCM_dom"/>
</dbReference>
<dbReference type="Pfam" id="PF00493">
    <property type="entry name" value="MCM"/>
    <property type="match status" value="1"/>
</dbReference>
<evidence type="ECO:0000256" key="1">
    <source>
        <dbReference type="ARBA" id="ARBA00004123"/>
    </source>
</evidence>
<protein>
    <recommendedName>
        <fullName evidence="11">DNA replication licensing factor MCM4</fullName>
        <ecNumber evidence="11">3.6.4.12</ecNumber>
    </recommendedName>
</protein>
<evidence type="ECO:0000256" key="9">
    <source>
        <dbReference type="ARBA" id="ARBA00023242"/>
    </source>
</evidence>
<dbReference type="GO" id="GO:0043596">
    <property type="term" value="C:nuclear replication fork"/>
    <property type="evidence" value="ECO:0007669"/>
    <property type="project" value="UniProtKB-ARBA"/>
</dbReference>
<dbReference type="GO" id="GO:0017116">
    <property type="term" value="F:single-stranded DNA helicase activity"/>
    <property type="evidence" value="ECO:0007669"/>
    <property type="project" value="TreeGrafter"/>
</dbReference>
<dbReference type="PROSITE" id="PS00847">
    <property type="entry name" value="MCM_1"/>
    <property type="match status" value="1"/>
</dbReference>
<dbReference type="Gene3D" id="3.40.50.300">
    <property type="entry name" value="P-loop containing nucleotide triphosphate hydrolases"/>
    <property type="match status" value="1"/>
</dbReference>
<evidence type="ECO:0000256" key="12">
    <source>
        <dbReference type="SAM" id="MobiDB-lite"/>
    </source>
</evidence>
<dbReference type="Pfam" id="PF17855">
    <property type="entry name" value="MCM_lid"/>
    <property type="match status" value="1"/>
</dbReference>
<reference evidence="15" key="2">
    <citation type="submission" date="2009-11" db="EMBL/GenBank/DDBJ databases">
        <title>The Genome Sequence of Allomyces macrogynus strain ATCC 38327.</title>
        <authorList>
            <consortium name="The Broad Institute Genome Sequencing Platform"/>
            <person name="Russ C."/>
            <person name="Cuomo C."/>
            <person name="Shea T."/>
            <person name="Young S.K."/>
            <person name="Zeng Q."/>
            <person name="Koehrsen M."/>
            <person name="Haas B."/>
            <person name="Borodovsky M."/>
            <person name="Guigo R."/>
            <person name="Alvarado L."/>
            <person name="Berlin A."/>
            <person name="Borenstein D."/>
            <person name="Chen Z."/>
            <person name="Engels R."/>
            <person name="Freedman E."/>
            <person name="Gellesch M."/>
            <person name="Goldberg J."/>
            <person name="Griggs A."/>
            <person name="Gujja S."/>
            <person name="Heiman D."/>
            <person name="Hepburn T."/>
            <person name="Howarth C."/>
            <person name="Jen D."/>
            <person name="Larson L."/>
            <person name="Lewis B."/>
            <person name="Mehta T."/>
            <person name="Park D."/>
            <person name="Pearson M."/>
            <person name="Roberts A."/>
            <person name="Saif S."/>
            <person name="Shenoy N."/>
            <person name="Sisk P."/>
            <person name="Stolte C."/>
            <person name="Sykes S."/>
            <person name="Walk T."/>
            <person name="White J."/>
            <person name="Yandava C."/>
            <person name="Burger G."/>
            <person name="Gray M.W."/>
            <person name="Holland P.W.H."/>
            <person name="King N."/>
            <person name="Lang F.B.F."/>
            <person name="Roger A.J."/>
            <person name="Ruiz-Trillo I."/>
            <person name="Lander E."/>
            <person name="Nusbaum C."/>
        </authorList>
    </citation>
    <scope>NUCLEOTIDE SEQUENCE [LARGE SCALE GENOMIC DNA]</scope>
    <source>
        <strain evidence="15">ATCC 38327</strain>
    </source>
</reference>
<reference evidence="14 15" key="1">
    <citation type="submission" date="2009-11" db="EMBL/GenBank/DDBJ databases">
        <title>Annotation of Allomyces macrogynus ATCC 38327.</title>
        <authorList>
            <consortium name="The Broad Institute Genome Sequencing Platform"/>
            <person name="Russ C."/>
            <person name="Cuomo C."/>
            <person name="Burger G."/>
            <person name="Gray M.W."/>
            <person name="Holland P.W.H."/>
            <person name="King N."/>
            <person name="Lang F.B.F."/>
            <person name="Roger A.J."/>
            <person name="Ruiz-Trillo I."/>
            <person name="Young S.K."/>
            <person name="Zeng Q."/>
            <person name="Gargeya S."/>
            <person name="Fitzgerald M."/>
            <person name="Haas B."/>
            <person name="Abouelleil A."/>
            <person name="Alvarado L."/>
            <person name="Arachchi H.M."/>
            <person name="Berlin A."/>
            <person name="Chapman S.B."/>
            <person name="Gearin G."/>
            <person name="Goldberg J."/>
            <person name="Griggs A."/>
            <person name="Gujja S."/>
            <person name="Hansen M."/>
            <person name="Heiman D."/>
            <person name="Howarth C."/>
            <person name="Larimer J."/>
            <person name="Lui A."/>
            <person name="MacDonald P.J.P."/>
            <person name="McCowen C."/>
            <person name="Montmayeur A."/>
            <person name="Murphy C."/>
            <person name="Neiman D."/>
            <person name="Pearson M."/>
            <person name="Priest M."/>
            <person name="Roberts A."/>
            <person name="Saif S."/>
            <person name="Shea T."/>
            <person name="Sisk P."/>
            <person name="Stolte C."/>
            <person name="Sykes S."/>
            <person name="Wortman J."/>
            <person name="Nusbaum C."/>
            <person name="Birren B."/>
        </authorList>
    </citation>
    <scope>NUCLEOTIDE SEQUENCE [LARGE SCALE GENOMIC DNA]</scope>
    <source>
        <strain evidence="14 15">ATCC 38327</strain>
    </source>
</reference>
<dbReference type="EMBL" id="GG745356">
    <property type="protein sequence ID" value="KNE68423.1"/>
    <property type="molecule type" value="Genomic_DNA"/>
</dbReference>
<dbReference type="VEuPathDB" id="FungiDB:AMAG_13077"/>
<dbReference type="SUPFAM" id="SSF50249">
    <property type="entry name" value="Nucleic acid-binding proteins"/>
    <property type="match status" value="1"/>
</dbReference>
<dbReference type="GO" id="GO:0016887">
    <property type="term" value="F:ATP hydrolysis activity"/>
    <property type="evidence" value="ECO:0007669"/>
    <property type="project" value="RHEA"/>
</dbReference>
<dbReference type="InterPro" id="IPR027417">
    <property type="entry name" value="P-loop_NTPase"/>
</dbReference>
<dbReference type="OMA" id="TEIGDGW"/>
<feature type="domain" description="MCM C-terminal AAA(+) ATPase" evidence="13">
    <location>
        <begin position="465"/>
        <end position="670"/>
    </location>
</feature>
<evidence type="ECO:0000313" key="15">
    <source>
        <dbReference type="Proteomes" id="UP000054350"/>
    </source>
</evidence>
<dbReference type="Gene3D" id="2.20.28.10">
    <property type="match status" value="1"/>
</dbReference>
<keyword evidence="7 10" id="KW-0067">ATP-binding</keyword>
<keyword evidence="8 10" id="KW-0238">DNA-binding</keyword>
<evidence type="ECO:0000256" key="2">
    <source>
        <dbReference type="ARBA" id="ARBA00008010"/>
    </source>
</evidence>
<dbReference type="PRINTS" id="PR01660">
    <property type="entry name" value="MCMPROTEIN4"/>
</dbReference>
<dbReference type="InterPro" id="IPR041562">
    <property type="entry name" value="MCM_lid"/>
</dbReference>
<dbReference type="GO" id="GO:0042555">
    <property type="term" value="C:MCM complex"/>
    <property type="evidence" value="ECO:0007669"/>
    <property type="project" value="UniProtKB-UniRule"/>
</dbReference>
<organism evidence="14 15">
    <name type="scientific">Allomyces macrogynus (strain ATCC 38327)</name>
    <name type="common">Allomyces javanicus var. macrogynus</name>
    <dbReference type="NCBI Taxonomy" id="578462"/>
    <lineage>
        <taxon>Eukaryota</taxon>
        <taxon>Fungi</taxon>
        <taxon>Fungi incertae sedis</taxon>
        <taxon>Blastocladiomycota</taxon>
        <taxon>Blastocladiomycetes</taxon>
        <taxon>Blastocladiales</taxon>
        <taxon>Blastocladiaceae</taxon>
        <taxon>Allomyces</taxon>
    </lineage>
</organism>
<dbReference type="PANTHER" id="PTHR11630">
    <property type="entry name" value="DNA REPLICATION LICENSING FACTOR MCM FAMILY MEMBER"/>
    <property type="match status" value="1"/>
</dbReference>
<keyword evidence="15" id="KW-1185">Reference proteome</keyword>
<dbReference type="Proteomes" id="UP000054350">
    <property type="component" value="Unassembled WGS sequence"/>
</dbReference>
<dbReference type="InterPro" id="IPR018525">
    <property type="entry name" value="MCM_CS"/>
</dbReference>
<dbReference type="InterPro" id="IPR012340">
    <property type="entry name" value="NA-bd_OB-fold"/>
</dbReference>
<keyword evidence="4 10" id="KW-0547">Nucleotide-binding</keyword>
<dbReference type="FunFam" id="2.20.28.10:FF:000003">
    <property type="entry name" value="DNA helicase"/>
    <property type="match status" value="1"/>
</dbReference>
<evidence type="ECO:0000256" key="8">
    <source>
        <dbReference type="ARBA" id="ARBA00023125"/>
    </source>
</evidence>
<dbReference type="InterPro" id="IPR008047">
    <property type="entry name" value="MCM_4"/>
</dbReference>
<name>A0A0L0T0V6_ALLM3</name>
<dbReference type="InterPro" id="IPR027925">
    <property type="entry name" value="MCM_N"/>
</dbReference>
<accession>A0A0L0T0V6</accession>
<evidence type="ECO:0000256" key="7">
    <source>
        <dbReference type="ARBA" id="ARBA00022840"/>
    </source>
</evidence>
<comment type="function">
    <text evidence="11">Acts as component of the MCM2-7 complex (MCM complex) which is the replicative helicase essential for 'once per cell cycle' DNA replication initiation and elongation in eukaryotic cells. The active ATPase sites in the MCM2-7 ring are formed through the interaction surfaces of two neighboring subunits such that a critical structure of a conserved arginine finger motif is provided in trans relative to the ATP-binding site of the Walker A box of the adjacent subunit. The six ATPase active sites, however, are likely to contribute differentially to the complex helicase activity.</text>
</comment>
<sequence>MSNLSSSPMRLASWTDPRSSQTDPVMPPSSGGMTPRLMSGGLTPAMTPRSSQGAGADLDLPPSTPRTPRSPGFLGSTGRAVPRDALEQLARREAPGDHAGAGDAGMDIDNDPAAAQRFIWGTNINIQDSIRMFRDFLMHFAPVDVMRVQRAKELQFAVEDLVEADMILTETDLQPYYPEHMRRMKDAETAVMNLDCTHLLAYQPATKLYDQLIKYPHEMISIIDVTATEVYLAVACTPHERAALPEGFQISVRPYNLQQSLNLRNLNPWDIDQLVTLKGLVIRSTPVIPDPKVGLFKCLLCETTQEVEIDRGRIQEPTRCPNPNCGAMNTMQLYHNRCTFASKQVCKLQETPDMIPDGQTPYTVSLNVYDDLVDTVKPGDRVEVTGIYRSMPVRVNHRQRTIKPVFRTFIDVIHFRTVDPSRIGRDESAVEANEFVPTAAASDAQFSITEDEEAQIRAIAARPDCYEYLARSLAPSIYAMDDAKKGVLLQLFGGHHKFAGNARYRGDINVLLVGDPGVAKSQLLQYVHKISPRGIYTSGKGSSAVGLTASVVRDPDTNALVLESGALVLSDGGVCCIDEFDKMSDATRSILHEVMEQQTISIAKAGIITTLNARTSILASANPIKSKFDLNLSLVENIHLPPSLLSRFDLLFVILDVPDETYDLRLAKHLVGLYMADRPESAETDVCSAALLTKYISYAKHTVHPEINDDAAEALVKLYVEMRKLGSARDGSGASSKTVTATTRQLESMIRLSEAHAKARLSTRVEVQDVTEASRLLRVAIKQGATDPRTGRIDMDLLTSGNARAGNAAALAQLVAAVRDVILRSSTPRMPEHALLAEIKRQATVPVTREELERALHVLVEEGVVHYEPRTHMVRRLAGGAGAGGEGAEM</sequence>
<dbReference type="GO" id="GO:1902975">
    <property type="term" value="P:mitotic DNA replication initiation"/>
    <property type="evidence" value="ECO:0007669"/>
    <property type="project" value="TreeGrafter"/>
</dbReference>
<dbReference type="Pfam" id="PF14551">
    <property type="entry name" value="MCM_N"/>
    <property type="match status" value="1"/>
</dbReference>